<dbReference type="Pfam" id="PF08922">
    <property type="entry name" value="DUF1905"/>
    <property type="match status" value="1"/>
</dbReference>
<protein>
    <submittedName>
        <fullName evidence="1">YdeI/OmpD-associated family protein</fullName>
    </submittedName>
</protein>
<comment type="caution">
    <text evidence="1">The sequence shown here is derived from an EMBL/GenBank/DDBJ whole genome shotgun (WGS) entry which is preliminary data.</text>
</comment>
<gene>
    <name evidence="1" type="ORF">ACFFGN_25115</name>
</gene>
<accession>A0ABV6QRX7</accession>
<dbReference type="Pfam" id="PF13376">
    <property type="entry name" value="OmdA"/>
    <property type="match status" value="1"/>
</dbReference>
<evidence type="ECO:0000313" key="1">
    <source>
        <dbReference type="EMBL" id="MFC0627380.1"/>
    </source>
</evidence>
<organism evidence="1 2">
    <name type="scientific">Kribbella deserti</name>
    <dbReference type="NCBI Taxonomy" id="1926257"/>
    <lineage>
        <taxon>Bacteria</taxon>
        <taxon>Bacillati</taxon>
        <taxon>Actinomycetota</taxon>
        <taxon>Actinomycetes</taxon>
        <taxon>Propionibacteriales</taxon>
        <taxon>Kribbellaceae</taxon>
        <taxon>Kribbella</taxon>
    </lineage>
</organism>
<dbReference type="SUPFAM" id="SSF141694">
    <property type="entry name" value="AF2212/PG0164-like"/>
    <property type="match status" value="1"/>
</dbReference>
<dbReference type="RefSeq" id="WP_380052009.1">
    <property type="nucleotide sequence ID" value="NZ_JBHLTC010000032.1"/>
</dbReference>
<evidence type="ECO:0000313" key="2">
    <source>
        <dbReference type="Proteomes" id="UP001589890"/>
    </source>
</evidence>
<keyword evidence="2" id="KW-1185">Reference proteome</keyword>
<dbReference type="InterPro" id="IPR015018">
    <property type="entry name" value="DUF1905"/>
</dbReference>
<name>A0ABV6QRX7_9ACTN</name>
<dbReference type="InterPro" id="IPR037079">
    <property type="entry name" value="AF2212/PG0164-like_sf"/>
</dbReference>
<reference evidence="1 2" key="1">
    <citation type="submission" date="2024-09" db="EMBL/GenBank/DDBJ databases">
        <authorList>
            <person name="Sun Q."/>
            <person name="Mori K."/>
        </authorList>
    </citation>
    <scope>NUCLEOTIDE SEQUENCE [LARGE SCALE GENOMIC DNA]</scope>
    <source>
        <strain evidence="1 2">CGMCC 1.15906</strain>
    </source>
</reference>
<dbReference type="EMBL" id="JBHLTC010000032">
    <property type="protein sequence ID" value="MFC0627380.1"/>
    <property type="molecule type" value="Genomic_DNA"/>
</dbReference>
<sequence>MESFEGTIEAGAGGGAFVAVPPAVIDALGGGGRIPVRATFDGLPYSGSIVSMGGGKCLGLLKQLRTELGKGPGDQVTVTVERDASERTIAVPDDLATALADADAREAFDRLSFGHRREHVNAIEEAKRPETRARRIANAVRMVTSADPG</sequence>
<dbReference type="Gene3D" id="2.40.30.100">
    <property type="entry name" value="AF2212/PG0164-like"/>
    <property type="match status" value="1"/>
</dbReference>
<dbReference type="Proteomes" id="UP001589890">
    <property type="component" value="Unassembled WGS sequence"/>
</dbReference>
<proteinExistence type="predicted"/>